<reference evidence="8 9" key="1">
    <citation type="submission" date="2019-03" db="EMBL/GenBank/DDBJ databases">
        <title>Genomic Encyclopedia of Archaeal and Bacterial Type Strains, Phase II (KMG-II): from individual species to whole genera.</title>
        <authorList>
            <person name="Goeker M."/>
        </authorList>
    </citation>
    <scope>NUCLEOTIDE SEQUENCE [LARGE SCALE GENOMIC DNA]</scope>
    <source>
        <strain evidence="8 9">DSM 19034</strain>
    </source>
</reference>
<accession>A0A4R6IPX0</accession>
<feature type="transmembrane region" description="Helical" evidence="7">
    <location>
        <begin position="12"/>
        <end position="36"/>
    </location>
</feature>
<keyword evidence="7" id="KW-1133">Transmembrane helix</keyword>
<keyword evidence="3" id="KW-0997">Cell inner membrane</keyword>
<dbReference type="Proteomes" id="UP000295499">
    <property type="component" value="Unassembled WGS sequence"/>
</dbReference>
<keyword evidence="9" id="KW-1185">Reference proteome</keyword>
<keyword evidence="5 7" id="KW-0472">Membrane</keyword>
<name>A0A4R6IPX0_9SPHI</name>
<dbReference type="AlphaFoldDB" id="A0A4R6IPX0"/>
<evidence type="ECO:0000256" key="6">
    <source>
        <dbReference type="ARBA" id="ARBA00023315"/>
    </source>
</evidence>
<organism evidence="8 9">
    <name type="scientific">Pedobacter duraquae</name>
    <dbReference type="NCBI Taxonomy" id="425511"/>
    <lineage>
        <taxon>Bacteria</taxon>
        <taxon>Pseudomonadati</taxon>
        <taxon>Bacteroidota</taxon>
        <taxon>Sphingobacteriia</taxon>
        <taxon>Sphingobacteriales</taxon>
        <taxon>Sphingobacteriaceae</taxon>
        <taxon>Pedobacter</taxon>
    </lineage>
</organism>
<comment type="caution">
    <text evidence="8">The sequence shown here is derived from an EMBL/GenBank/DDBJ whole genome shotgun (WGS) entry which is preliminary data.</text>
</comment>
<dbReference type="GO" id="GO:0016746">
    <property type="term" value="F:acyltransferase activity"/>
    <property type="evidence" value="ECO:0007669"/>
    <property type="project" value="UniProtKB-KW"/>
</dbReference>
<dbReference type="PANTHER" id="PTHR30606">
    <property type="entry name" value="LIPID A BIOSYNTHESIS LAUROYL ACYLTRANSFERASE"/>
    <property type="match status" value="1"/>
</dbReference>
<keyword evidence="2" id="KW-1003">Cell membrane</keyword>
<dbReference type="PANTHER" id="PTHR30606:SF10">
    <property type="entry name" value="PHOSPHATIDYLINOSITOL MANNOSIDE ACYLTRANSFERASE"/>
    <property type="match status" value="1"/>
</dbReference>
<keyword evidence="6" id="KW-0012">Acyltransferase</keyword>
<keyword evidence="4 8" id="KW-0808">Transferase</keyword>
<dbReference type="InterPro" id="IPR004960">
    <property type="entry name" value="LipA_acyltrans"/>
</dbReference>
<dbReference type="GO" id="GO:0005886">
    <property type="term" value="C:plasma membrane"/>
    <property type="evidence" value="ECO:0007669"/>
    <property type="project" value="UniProtKB-SubCell"/>
</dbReference>
<dbReference type="Pfam" id="PF03279">
    <property type="entry name" value="Lip_A_acyltrans"/>
    <property type="match status" value="1"/>
</dbReference>
<evidence type="ECO:0000313" key="9">
    <source>
        <dbReference type="Proteomes" id="UP000295499"/>
    </source>
</evidence>
<comment type="subcellular location">
    <subcellularLocation>
        <location evidence="1">Cell inner membrane</location>
    </subcellularLocation>
</comment>
<dbReference type="CDD" id="cd07984">
    <property type="entry name" value="LPLAT_LABLAT-like"/>
    <property type="match status" value="1"/>
</dbReference>
<dbReference type="OrthoDB" id="9801955at2"/>
<evidence type="ECO:0000256" key="1">
    <source>
        <dbReference type="ARBA" id="ARBA00004533"/>
    </source>
</evidence>
<gene>
    <name evidence="8" type="ORF">CLV32_0612</name>
</gene>
<evidence type="ECO:0000256" key="4">
    <source>
        <dbReference type="ARBA" id="ARBA00022679"/>
    </source>
</evidence>
<dbReference type="RefSeq" id="WP_133552211.1">
    <property type="nucleotide sequence ID" value="NZ_SNWM01000001.1"/>
</dbReference>
<dbReference type="EMBL" id="SNWM01000001">
    <property type="protein sequence ID" value="TDO24323.1"/>
    <property type="molecule type" value="Genomic_DNA"/>
</dbReference>
<dbReference type="GO" id="GO:0009247">
    <property type="term" value="P:glycolipid biosynthetic process"/>
    <property type="evidence" value="ECO:0007669"/>
    <property type="project" value="UniProtKB-ARBA"/>
</dbReference>
<keyword evidence="7" id="KW-0812">Transmembrane</keyword>
<evidence type="ECO:0000256" key="5">
    <source>
        <dbReference type="ARBA" id="ARBA00023136"/>
    </source>
</evidence>
<evidence type="ECO:0000256" key="3">
    <source>
        <dbReference type="ARBA" id="ARBA00022519"/>
    </source>
</evidence>
<evidence type="ECO:0000256" key="2">
    <source>
        <dbReference type="ARBA" id="ARBA00022475"/>
    </source>
</evidence>
<evidence type="ECO:0000313" key="8">
    <source>
        <dbReference type="EMBL" id="TDO24323.1"/>
    </source>
</evidence>
<proteinExistence type="predicted"/>
<protein>
    <submittedName>
        <fullName evidence="8">KDO2-lipid IV(A) lauroyltransferase</fullName>
    </submittedName>
</protein>
<sequence>MIRKSMTHFGIGLLYLLSLLPLPILYVLAKLLYFLLYRVFGYRKRVVRENLTNAFPEKSTPEILQIEKQYYRYLTNLMVEIIKMATMSKAAVKKRFTFKNIDLMEAYFKDGQSVLLCSAHYGNWEWGTLSLGLHISAANYPIYKPLSNPVFDNWFTRIRSRFGNHMISMRQTLRAVADTKSQPTVFCFGNDQAPQKGDFNFWTIFMNQPTAIIQGMEKIAMKTNRPIFYLRVKVLKKGYYESECIPLCMEPAKLDAAQITALHVGMLEQIIKSDPRYWLWSHRRWKHKPD</sequence>
<evidence type="ECO:0000256" key="7">
    <source>
        <dbReference type="SAM" id="Phobius"/>
    </source>
</evidence>